<dbReference type="GO" id="GO:0005506">
    <property type="term" value="F:iron ion binding"/>
    <property type="evidence" value="ECO:0007669"/>
    <property type="project" value="InterPro"/>
</dbReference>
<organism evidence="13 14">
    <name type="scientific">Parnassius apollo</name>
    <name type="common">Apollo butterfly</name>
    <name type="synonym">Papilio apollo</name>
    <dbReference type="NCBI Taxonomy" id="110799"/>
    <lineage>
        <taxon>Eukaryota</taxon>
        <taxon>Metazoa</taxon>
        <taxon>Ecdysozoa</taxon>
        <taxon>Arthropoda</taxon>
        <taxon>Hexapoda</taxon>
        <taxon>Insecta</taxon>
        <taxon>Pterygota</taxon>
        <taxon>Neoptera</taxon>
        <taxon>Endopterygota</taxon>
        <taxon>Lepidoptera</taxon>
        <taxon>Glossata</taxon>
        <taxon>Ditrysia</taxon>
        <taxon>Papilionoidea</taxon>
        <taxon>Papilionidae</taxon>
        <taxon>Parnassiinae</taxon>
        <taxon>Parnassini</taxon>
        <taxon>Parnassius</taxon>
        <taxon>Parnassius</taxon>
    </lineage>
</organism>
<evidence type="ECO:0000256" key="5">
    <source>
        <dbReference type="ARBA" id="ARBA00012109"/>
    </source>
</evidence>
<comment type="caution">
    <text evidence="13">The sequence shown here is derived from an EMBL/GenBank/DDBJ whole genome shotgun (WGS) entry which is preliminary data.</text>
</comment>
<keyword evidence="8" id="KW-0560">Oxidoreductase</keyword>
<keyword evidence="7" id="KW-0479">Metal-binding</keyword>
<dbReference type="Pfam" id="PF00067">
    <property type="entry name" value="p450"/>
    <property type="match status" value="2"/>
</dbReference>
<evidence type="ECO:0000256" key="2">
    <source>
        <dbReference type="ARBA" id="ARBA00004174"/>
    </source>
</evidence>
<name>A0A8S3WMB9_PARAO</name>
<comment type="cofactor">
    <cofactor evidence="1">
        <name>heme</name>
        <dbReference type="ChEBI" id="CHEBI:30413"/>
    </cofactor>
</comment>
<dbReference type="EMBL" id="CAJQZP010000547">
    <property type="protein sequence ID" value="CAG4968253.1"/>
    <property type="molecule type" value="Genomic_DNA"/>
</dbReference>
<evidence type="ECO:0000256" key="1">
    <source>
        <dbReference type="ARBA" id="ARBA00001971"/>
    </source>
</evidence>
<reference evidence="13" key="1">
    <citation type="submission" date="2021-04" db="EMBL/GenBank/DDBJ databases">
        <authorList>
            <person name="Tunstrom K."/>
        </authorList>
    </citation>
    <scope>NUCLEOTIDE SEQUENCE</scope>
</reference>
<evidence type="ECO:0000256" key="3">
    <source>
        <dbReference type="ARBA" id="ARBA00004406"/>
    </source>
</evidence>
<evidence type="ECO:0000256" key="6">
    <source>
        <dbReference type="ARBA" id="ARBA00022617"/>
    </source>
</evidence>
<keyword evidence="6" id="KW-0349">Heme</keyword>
<dbReference type="Proteomes" id="UP000691718">
    <property type="component" value="Unassembled WGS sequence"/>
</dbReference>
<keyword evidence="14" id="KW-1185">Reference proteome</keyword>
<comment type="subcellular location">
    <subcellularLocation>
        <location evidence="3">Endoplasmic reticulum membrane</location>
        <topology evidence="3">Peripheral membrane protein</topology>
    </subcellularLocation>
    <subcellularLocation>
        <location evidence="2">Microsome membrane</location>
        <topology evidence="2">Peripheral membrane protein</topology>
    </subcellularLocation>
</comment>
<evidence type="ECO:0000256" key="12">
    <source>
        <dbReference type="ARBA" id="ARBA00047827"/>
    </source>
</evidence>
<evidence type="ECO:0000256" key="7">
    <source>
        <dbReference type="ARBA" id="ARBA00022723"/>
    </source>
</evidence>
<accession>A0A8S3WMB9</accession>
<comment type="catalytic activity">
    <reaction evidence="12">
        <text>an organic molecule + reduced [NADPH--hemoprotein reductase] + O2 = an alcohol + oxidized [NADPH--hemoprotein reductase] + H2O + H(+)</text>
        <dbReference type="Rhea" id="RHEA:17149"/>
        <dbReference type="Rhea" id="RHEA-COMP:11964"/>
        <dbReference type="Rhea" id="RHEA-COMP:11965"/>
        <dbReference type="ChEBI" id="CHEBI:15377"/>
        <dbReference type="ChEBI" id="CHEBI:15378"/>
        <dbReference type="ChEBI" id="CHEBI:15379"/>
        <dbReference type="ChEBI" id="CHEBI:30879"/>
        <dbReference type="ChEBI" id="CHEBI:57618"/>
        <dbReference type="ChEBI" id="CHEBI:58210"/>
        <dbReference type="ChEBI" id="CHEBI:142491"/>
        <dbReference type="EC" id="1.14.14.1"/>
    </reaction>
</comment>
<dbReference type="AlphaFoldDB" id="A0A8S3WMB9"/>
<comment type="similarity">
    <text evidence="4">Belongs to the cytochrome P450 family.</text>
</comment>
<evidence type="ECO:0000256" key="10">
    <source>
        <dbReference type="ARBA" id="ARBA00023033"/>
    </source>
</evidence>
<sequence length="243" mass="28378">MITHRICKEFPKEPLIGAFYGTEPSLIVQDQEIIKLMTTKDFYFFNSREVANYTEKEIFTQNLFFTHGDKWKVIRQNLTPLFTSAKMKNMYYLIKKCARTNEIISFFKKLLIGVYENRQYKPSKRNDFVDLVLNLKENQFVTGDSITNLKTGEGKKVHLELNDDMLISQCVMFFVAGYETAATKLSFTLYELAKNEKTQLKTIAVVDEYLHRHEGKIEFVYIQSSAPSPGSWLKITHYRQACI</sequence>
<dbReference type="GO" id="GO:0020037">
    <property type="term" value="F:heme binding"/>
    <property type="evidence" value="ECO:0007669"/>
    <property type="project" value="InterPro"/>
</dbReference>
<keyword evidence="10" id="KW-0503">Monooxygenase</keyword>
<keyword evidence="9" id="KW-0408">Iron</keyword>
<dbReference type="PANTHER" id="PTHR24292">
    <property type="entry name" value="CYTOCHROME P450"/>
    <property type="match status" value="1"/>
</dbReference>
<proteinExistence type="inferred from homology"/>
<evidence type="ECO:0000256" key="8">
    <source>
        <dbReference type="ARBA" id="ARBA00023002"/>
    </source>
</evidence>
<evidence type="ECO:0000313" key="14">
    <source>
        <dbReference type="Proteomes" id="UP000691718"/>
    </source>
</evidence>
<dbReference type="GO" id="GO:0016712">
    <property type="term" value="F:oxidoreductase activity, acting on paired donors, with incorporation or reduction of molecular oxygen, reduced flavin or flavoprotein as one donor, and incorporation of one atom of oxygen"/>
    <property type="evidence" value="ECO:0007669"/>
    <property type="project" value="UniProtKB-EC"/>
</dbReference>
<dbReference type="GO" id="GO:0005789">
    <property type="term" value="C:endoplasmic reticulum membrane"/>
    <property type="evidence" value="ECO:0007669"/>
    <property type="project" value="UniProtKB-SubCell"/>
</dbReference>
<evidence type="ECO:0000256" key="11">
    <source>
        <dbReference type="ARBA" id="ARBA00023136"/>
    </source>
</evidence>
<gene>
    <name evidence="13" type="ORF">PAPOLLO_LOCUS7937</name>
</gene>
<dbReference type="InterPro" id="IPR001128">
    <property type="entry name" value="Cyt_P450"/>
</dbReference>
<dbReference type="InterPro" id="IPR050476">
    <property type="entry name" value="Insect_CytP450_Detox"/>
</dbReference>
<evidence type="ECO:0000256" key="9">
    <source>
        <dbReference type="ARBA" id="ARBA00023004"/>
    </source>
</evidence>
<protein>
    <recommendedName>
        <fullName evidence="5">unspecific monooxygenase</fullName>
        <ecNumber evidence="5">1.14.14.1</ecNumber>
    </recommendedName>
</protein>
<dbReference type="PANTHER" id="PTHR24292:SF54">
    <property type="entry name" value="CYP9F3-RELATED"/>
    <property type="match status" value="1"/>
</dbReference>
<dbReference type="OrthoDB" id="2789670at2759"/>
<dbReference type="EC" id="1.14.14.1" evidence="5"/>
<evidence type="ECO:0000256" key="4">
    <source>
        <dbReference type="ARBA" id="ARBA00010617"/>
    </source>
</evidence>
<keyword evidence="11" id="KW-0472">Membrane</keyword>
<evidence type="ECO:0000313" key="13">
    <source>
        <dbReference type="EMBL" id="CAG4968253.1"/>
    </source>
</evidence>